<dbReference type="EC" id="3.1.11.6" evidence="6"/>
<dbReference type="PIRSF" id="PIRSF006488">
    <property type="entry name" value="Exonuc_VII_S"/>
    <property type="match status" value="1"/>
</dbReference>
<dbReference type="GO" id="GO:0009318">
    <property type="term" value="C:exodeoxyribonuclease VII complex"/>
    <property type="evidence" value="ECO:0007669"/>
    <property type="project" value="UniProtKB-UniRule"/>
</dbReference>
<comment type="subunit">
    <text evidence="6">Heterooligomer composed of large and small subunits.</text>
</comment>
<dbReference type="PANTHER" id="PTHR34137">
    <property type="entry name" value="EXODEOXYRIBONUCLEASE 7 SMALL SUBUNIT"/>
    <property type="match status" value="1"/>
</dbReference>
<dbReference type="GO" id="GO:0006308">
    <property type="term" value="P:DNA catabolic process"/>
    <property type="evidence" value="ECO:0007669"/>
    <property type="project" value="UniProtKB-UniRule"/>
</dbReference>
<reference evidence="7" key="1">
    <citation type="submission" date="2020-12" db="EMBL/GenBank/DDBJ databases">
        <title>Desulfobium dissulfuricans gen. nov., sp. nov., a novel mesophilic, sulfate-reducing bacterium isolated from a deep-sea hydrothermal vent.</title>
        <authorList>
            <person name="Hashimoto Y."/>
            <person name="Tame A."/>
            <person name="Sawayama S."/>
            <person name="Miyazaki J."/>
            <person name="Takai K."/>
            <person name="Nakagawa S."/>
        </authorList>
    </citation>
    <scope>NUCLEOTIDE SEQUENCE</scope>
    <source>
        <strain evidence="7">GF1</strain>
    </source>
</reference>
<comment type="similarity">
    <text evidence="1 6">Belongs to the XseB family.</text>
</comment>
<evidence type="ECO:0000256" key="1">
    <source>
        <dbReference type="ARBA" id="ARBA00009998"/>
    </source>
</evidence>
<dbReference type="Proteomes" id="UP001063350">
    <property type="component" value="Chromosome"/>
</dbReference>
<evidence type="ECO:0000313" key="7">
    <source>
        <dbReference type="EMBL" id="BCO08957.1"/>
    </source>
</evidence>
<dbReference type="Gene3D" id="1.10.287.1040">
    <property type="entry name" value="Exonuclease VII, small subunit"/>
    <property type="match status" value="1"/>
</dbReference>
<protein>
    <recommendedName>
        <fullName evidence="6">Exodeoxyribonuclease 7 small subunit</fullName>
        <ecNumber evidence="6">3.1.11.6</ecNumber>
    </recommendedName>
    <alternativeName>
        <fullName evidence="6">Exodeoxyribonuclease VII small subunit</fullName>
        <shortName evidence="6">Exonuclease VII small subunit</shortName>
    </alternativeName>
</protein>
<dbReference type="NCBIfam" id="NF002140">
    <property type="entry name" value="PRK00977.1-4"/>
    <property type="match status" value="1"/>
</dbReference>
<dbReference type="KEGG" id="ddu:GF1_13330"/>
<dbReference type="NCBIfam" id="TIGR01280">
    <property type="entry name" value="xseB"/>
    <property type="match status" value="1"/>
</dbReference>
<dbReference type="HAMAP" id="MF_00337">
    <property type="entry name" value="Exonuc_7_S"/>
    <property type="match status" value="1"/>
</dbReference>
<dbReference type="Pfam" id="PF02609">
    <property type="entry name" value="Exonuc_VII_S"/>
    <property type="match status" value="1"/>
</dbReference>
<dbReference type="GO" id="GO:0008855">
    <property type="term" value="F:exodeoxyribonuclease VII activity"/>
    <property type="evidence" value="ECO:0007669"/>
    <property type="project" value="UniProtKB-UniRule"/>
</dbReference>
<dbReference type="InterPro" id="IPR003761">
    <property type="entry name" value="Exonuc_VII_S"/>
</dbReference>
<dbReference type="PANTHER" id="PTHR34137:SF1">
    <property type="entry name" value="EXODEOXYRIBONUCLEASE 7 SMALL SUBUNIT"/>
    <property type="match status" value="1"/>
</dbReference>
<keyword evidence="4 6" id="KW-0378">Hydrolase</keyword>
<evidence type="ECO:0000313" key="8">
    <source>
        <dbReference type="Proteomes" id="UP001063350"/>
    </source>
</evidence>
<keyword evidence="2 6" id="KW-0963">Cytoplasm</keyword>
<dbReference type="EMBL" id="AP024233">
    <property type="protein sequence ID" value="BCO08957.1"/>
    <property type="molecule type" value="Genomic_DNA"/>
</dbReference>
<dbReference type="AlphaFoldDB" id="A0A915U1W4"/>
<accession>A0A915U1W4</accession>
<evidence type="ECO:0000256" key="6">
    <source>
        <dbReference type="HAMAP-Rule" id="MF_00337"/>
    </source>
</evidence>
<keyword evidence="5 6" id="KW-0269">Exonuclease</keyword>
<comment type="function">
    <text evidence="6">Bidirectionally degrades single-stranded DNA into large acid-insoluble oligonucleotides, which are then degraded further into small acid-soluble oligonucleotides.</text>
</comment>
<comment type="subcellular location">
    <subcellularLocation>
        <location evidence="6">Cytoplasm</location>
    </subcellularLocation>
</comment>
<dbReference type="RefSeq" id="WP_267928832.1">
    <property type="nucleotide sequence ID" value="NZ_AP024233.1"/>
</dbReference>
<evidence type="ECO:0000256" key="4">
    <source>
        <dbReference type="ARBA" id="ARBA00022801"/>
    </source>
</evidence>
<name>A0A915U1W4_9BACT</name>
<dbReference type="InterPro" id="IPR037004">
    <property type="entry name" value="Exonuc_VII_ssu_sf"/>
</dbReference>
<sequence>MAQKTFESALRRLEQITTELEEGELPLEKSLKKFDEGISLVSFCSEKLEEARLRVDLLLKKDNNLTTVPFEDEVDDGGGA</sequence>
<dbReference type="GO" id="GO:0005829">
    <property type="term" value="C:cytosol"/>
    <property type="evidence" value="ECO:0007669"/>
    <property type="project" value="TreeGrafter"/>
</dbReference>
<dbReference type="SUPFAM" id="SSF116842">
    <property type="entry name" value="XseB-like"/>
    <property type="match status" value="1"/>
</dbReference>
<comment type="catalytic activity">
    <reaction evidence="6">
        <text>Exonucleolytic cleavage in either 5'- to 3'- or 3'- to 5'-direction to yield nucleoside 5'-phosphates.</text>
        <dbReference type="EC" id="3.1.11.6"/>
    </reaction>
</comment>
<proteinExistence type="inferred from homology"/>
<keyword evidence="8" id="KW-1185">Reference proteome</keyword>
<evidence type="ECO:0000256" key="5">
    <source>
        <dbReference type="ARBA" id="ARBA00022839"/>
    </source>
</evidence>
<keyword evidence="3 6" id="KW-0540">Nuclease</keyword>
<evidence type="ECO:0000256" key="2">
    <source>
        <dbReference type="ARBA" id="ARBA00022490"/>
    </source>
</evidence>
<gene>
    <name evidence="6 7" type="primary">xseB</name>
    <name evidence="7" type="ORF">GF1_13330</name>
</gene>
<organism evidence="7 8">
    <name type="scientific">Desulfolithobacter dissulfuricans</name>
    <dbReference type="NCBI Taxonomy" id="2795293"/>
    <lineage>
        <taxon>Bacteria</taxon>
        <taxon>Pseudomonadati</taxon>
        <taxon>Thermodesulfobacteriota</taxon>
        <taxon>Desulfobulbia</taxon>
        <taxon>Desulfobulbales</taxon>
        <taxon>Desulfobulbaceae</taxon>
        <taxon>Desulfolithobacter</taxon>
    </lineage>
</organism>
<evidence type="ECO:0000256" key="3">
    <source>
        <dbReference type="ARBA" id="ARBA00022722"/>
    </source>
</evidence>